<evidence type="ECO:0000256" key="1">
    <source>
        <dbReference type="SAM" id="Coils"/>
    </source>
</evidence>
<dbReference type="InterPro" id="IPR031587">
    <property type="entry name" value="LAS2"/>
</dbReference>
<comment type="caution">
    <text evidence="3">The sequence shown here is derived from an EMBL/GenBank/DDBJ whole genome shotgun (WGS) entry which is preliminary data.</text>
</comment>
<feature type="region of interest" description="Disordered" evidence="2">
    <location>
        <begin position="85"/>
        <end position="110"/>
    </location>
</feature>
<proteinExistence type="predicted"/>
<keyword evidence="1" id="KW-0175">Coiled coil</keyword>
<gene>
    <name evidence="3" type="ORF">GRJ2_002713700</name>
</gene>
<protein>
    <submittedName>
        <fullName evidence="3">Lung adenoma susceptibility protein 2</fullName>
    </submittedName>
</protein>
<accession>A0ABC9XXV3</accession>
<dbReference type="AlphaFoldDB" id="A0ABC9XXV3"/>
<sequence length="542" mass="60839">MTSSIKESSVCSPDSTVSSLLTSYTIDGNNPYSNGLIHYKDKLYSSASEALEAYIEDFDLSLTSSEISTGKICICQSTPKQVKSSKHHAKEKHALDDFNQHASPSRRQTECDPDLISLATDDLLAFPADGSLPFVQHSPFKSRHQSSERNRRSLKASFCPCQTSSLDTESGFSLQENGKAVAHQNPRKDFSKKTRDAYTPVRYDSVSSKGSSRPLSFEENSSTFPFKNYPRWLTSQKSDLSVSGISSIPNFHYPVWLKSCNLFSDLTEENDGQNSNIQSKASTPQTFEILKKRHSIGKDSSNVFEQNGCLDLRDDNKVEESCNYDSPDACFPFDNSFSRHTKKLFREDQLELHTLKADRGLESLTEDLSNALENDGSPSTTDILGAERSWENAPGAFKSPVPACCEDMENALPFPKADIIHKFLEDCLNDKNKGNTLCGGHHHRPLEALKLMLFKLQAIQGRLCQKETAEQREEFEKLFEKAEAELKLCDSEIIPLTNSIQKALHHLSLLRSLVEDNGNQREQTDDHEDKQEKKRIICEADL</sequence>
<name>A0ABC9XXV3_GRUJA</name>
<evidence type="ECO:0000313" key="4">
    <source>
        <dbReference type="Proteomes" id="UP001623348"/>
    </source>
</evidence>
<dbReference type="PANTHER" id="PTHR35079:SF1">
    <property type="entry name" value="LUNG ADENOMA SUSCEPTIBILITY PROTEIN 2"/>
    <property type="match status" value="1"/>
</dbReference>
<evidence type="ECO:0000256" key="2">
    <source>
        <dbReference type="SAM" id="MobiDB-lite"/>
    </source>
</evidence>
<dbReference type="Proteomes" id="UP001623348">
    <property type="component" value="Unassembled WGS sequence"/>
</dbReference>
<dbReference type="Pfam" id="PF15792">
    <property type="entry name" value="LAS2"/>
    <property type="match status" value="1"/>
</dbReference>
<dbReference type="EMBL" id="BAAFJT010000040">
    <property type="protein sequence ID" value="GAB0202481.1"/>
    <property type="molecule type" value="Genomic_DNA"/>
</dbReference>
<dbReference type="PANTHER" id="PTHR35079">
    <property type="entry name" value="LUNG ADENOMA SUSCEPTIBILITY PROTEIN 2"/>
    <property type="match status" value="1"/>
</dbReference>
<reference evidence="3 4" key="1">
    <citation type="submission" date="2024-06" db="EMBL/GenBank/DDBJ databases">
        <title>The draft genome of Grus japonensis, version 3.</title>
        <authorList>
            <person name="Nabeshima K."/>
            <person name="Suzuki S."/>
            <person name="Onuma M."/>
        </authorList>
    </citation>
    <scope>NUCLEOTIDE SEQUENCE [LARGE SCALE GENOMIC DNA]</scope>
    <source>
        <strain evidence="3 4">451A</strain>
    </source>
</reference>
<feature type="coiled-coil region" evidence="1">
    <location>
        <begin position="465"/>
        <end position="492"/>
    </location>
</feature>
<evidence type="ECO:0000313" key="3">
    <source>
        <dbReference type="EMBL" id="GAB0202481.1"/>
    </source>
</evidence>
<keyword evidence="4" id="KW-1185">Reference proteome</keyword>
<dbReference type="InterPro" id="IPR052679">
    <property type="entry name" value="Cell_Prolif_Regulator"/>
</dbReference>
<organism evidence="3 4">
    <name type="scientific">Grus japonensis</name>
    <name type="common">Japanese crane</name>
    <name type="synonym">Red-crowned crane</name>
    <dbReference type="NCBI Taxonomy" id="30415"/>
    <lineage>
        <taxon>Eukaryota</taxon>
        <taxon>Metazoa</taxon>
        <taxon>Chordata</taxon>
        <taxon>Craniata</taxon>
        <taxon>Vertebrata</taxon>
        <taxon>Euteleostomi</taxon>
        <taxon>Archelosauria</taxon>
        <taxon>Archosauria</taxon>
        <taxon>Dinosauria</taxon>
        <taxon>Saurischia</taxon>
        <taxon>Theropoda</taxon>
        <taxon>Coelurosauria</taxon>
        <taxon>Aves</taxon>
        <taxon>Neognathae</taxon>
        <taxon>Neoaves</taxon>
        <taxon>Gruiformes</taxon>
        <taxon>Gruidae</taxon>
        <taxon>Grus</taxon>
    </lineage>
</organism>